<dbReference type="GO" id="GO:0042586">
    <property type="term" value="F:peptide deformylase activity"/>
    <property type="evidence" value="ECO:0007669"/>
    <property type="project" value="UniProtKB-UniRule"/>
</dbReference>
<keyword evidence="2 3" id="KW-0408">Iron</keyword>
<dbReference type="Gene3D" id="3.90.45.10">
    <property type="entry name" value="Peptide deformylase"/>
    <property type="match status" value="1"/>
</dbReference>
<dbReference type="Pfam" id="PF01327">
    <property type="entry name" value="Pep_deformylase"/>
    <property type="match status" value="1"/>
</dbReference>
<dbReference type="RefSeq" id="WP_122059832.1">
    <property type="nucleotide sequence ID" value="NZ_RFAQ01000056.1"/>
</dbReference>
<evidence type="ECO:0000256" key="3">
    <source>
        <dbReference type="HAMAP-Rule" id="MF_00163"/>
    </source>
</evidence>
<dbReference type="InterPro" id="IPR036821">
    <property type="entry name" value="Peptide_deformylase_sf"/>
</dbReference>
<keyword evidence="3 4" id="KW-0378">Hydrolase</keyword>
<reference evidence="4 5" key="1">
    <citation type="submission" date="2018-10" db="EMBL/GenBank/DDBJ databases">
        <title>Genome-centric metagenomics revealed C2 chemical producing, CO utilizing Clostridium with novel acetogenic gene cluster.</title>
        <authorList>
            <person name="Kang H."/>
            <person name="Park B."/>
            <person name="Choi I.G."/>
            <person name="Chang I.S."/>
        </authorList>
    </citation>
    <scope>NUCLEOTIDE SEQUENCE [LARGE SCALE GENOMIC DNA]</scope>
    <source>
        <strain evidence="4 5">H21-9</strain>
    </source>
</reference>
<comment type="catalytic activity">
    <reaction evidence="3">
        <text>N-terminal N-formyl-L-methionyl-[peptide] + H2O = N-terminal L-methionyl-[peptide] + formate</text>
        <dbReference type="Rhea" id="RHEA:24420"/>
        <dbReference type="Rhea" id="RHEA-COMP:10639"/>
        <dbReference type="Rhea" id="RHEA-COMP:10640"/>
        <dbReference type="ChEBI" id="CHEBI:15377"/>
        <dbReference type="ChEBI" id="CHEBI:15740"/>
        <dbReference type="ChEBI" id="CHEBI:49298"/>
        <dbReference type="ChEBI" id="CHEBI:64731"/>
        <dbReference type="EC" id="3.5.1.88"/>
    </reaction>
</comment>
<dbReference type="PANTHER" id="PTHR10458">
    <property type="entry name" value="PEPTIDE DEFORMYLASE"/>
    <property type="match status" value="1"/>
</dbReference>
<proteinExistence type="inferred from homology"/>
<accession>A0A3M0SFE9</accession>
<dbReference type="AlphaFoldDB" id="A0A3M0SFE9"/>
<protein>
    <recommendedName>
        <fullName evidence="3">Peptide deformylase</fullName>
        <shortName evidence="3">PDF</shortName>
        <ecNumber evidence="3">3.5.1.88</ecNumber>
    </recommendedName>
    <alternativeName>
        <fullName evidence="3">Polypeptide deformylase</fullName>
    </alternativeName>
</protein>
<comment type="function">
    <text evidence="3">Removes the formyl group from the N-terminal Met of newly synthesized proteins. Requires at least a dipeptide for an efficient rate of reaction. N-terminal L-methionine is a prerequisite for activity but the enzyme has broad specificity at other positions.</text>
</comment>
<dbReference type="GO" id="GO:0006412">
    <property type="term" value="P:translation"/>
    <property type="evidence" value="ECO:0007669"/>
    <property type="project" value="UniProtKB-UniRule"/>
</dbReference>
<feature type="binding site" evidence="3">
    <location>
        <position position="88"/>
    </location>
    <ligand>
        <name>Fe cation</name>
        <dbReference type="ChEBI" id="CHEBI:24875"/>
    </ligand>
</feature>
<dbReference type="PANTHER" id="PTHR10458:SF22">
    <property type="entry name" value="PEPTIDE DEFORMYLASE"/>
    <property type="match status" value="1"/>
</dbReference>
<comment type="similarity">
    <text evidence="1 3">Belongs to the polypeptide deformylase family.</text>
</comment>
<evidence type="ECO:0000313" key="4">
    <source>
        <dbReference type="EMBL" id="RMC97005.1"/>
    </source>
</evidence>
<dbReference type="InterPro" id="IPR023635">
    <property type="entry name" value="Peptide_deformylase"/>
</dbReference>
<keyword evidence="3" id="KW-0648">Protein biosynthesis</keyword>
<dbReference type="Proteomes" id="UP000277999">
    <property type="component" value="Unassembled WGS sequence"/>
</dbReference>
<comment type="cofactor">
    <cofactor evidence="3">
        <name>Fe(2+)</name>
        <dbReference type="ChEBI" id="CHEBI:29033"/>
    </cofactor>
    <text evidence="3">Binds 1 Fe(2+) ion.</text>
</comment>
<gene>
    <name evidence="3 4" type="primary">def</name>
    <name evidence="4" type="ORF">D9O40_14755</name>
</gene>
<dbReference type="NCBIfam" id="TIGR00079">
    <property type="entry name" value="pept_deformyl"/>
    <property type="match status" value="1"/>
</dbReference>
<dbReference type="GO" id="GO:0046872">
    <property type="term" value="F:metal ion binding"/>
    <property type="evidence" value="ECO:0007669"/>
    <property type="project" value="UniProtKB-KW"/>
</dbReference>
<dbReference type="PIRSF" id="PIRSF004749">
    <property type="entry name" value="Pep_def"/>
    <property type="match status" value="1"/>
</dbReference>
<sequence>MALRTVRKYGDSILRKKSRKVEEINERIHVLLDDMEETLYEEDGVGLAAPQVGVLKRVIVIDVGEGILKLVNPEVTYSEGKAVDIEGCLSIPGSEGEVERPKKVKVKALNEKGEEIVIEGEDLLARALCHEIDHLNGILFIDKIIKKGEVTK</sequence>
<dbReference type="EMBL" id="RFAQ01000056">
    <property type="protein sequence ID" value="RMC97005.1"/>
    <property type="molecule type" value="Genomic_DNA"/>
</dbReference>
<feature type="active site" evidence="3">
    <location>
        <position position="131"/>
    </location>
</feature>
<name>A0A3M0SFE9_9CLOT</name>
<organism evidence="4 5">
    <name type="scientific">Clostridium autoethanogenum</name>
    <dbReference type="NCBI Taxonomy" id="84023"/>
    <lineage>
        <taxon>Bacteria</taxon>
        <taxon>Bacillati</taxon>
        <taxon>Bacillota</taxon>
        <taxon>Clostridia</taxon>
        <taxon>Eubacteriales</taxon>
        <taxon>Clostridiaceae</taxon>
        <taxon>Clostridium</taxon>
    </lineage>
</organism>
<evidence type="ECO:0000256" key="2">
    <source>
        <dbReference type="ARBA" id="ARBA00023004"/>
    </source>
</evidence>
<dbReference type="PRINTS" id="PR01576">
    <property type="entry name" value="PDEFORMYLASE"/>
</dbReference>
<dbReference type="CDD" id="cd00487">
    <property type="entry name" value="Pep_deformylase"/>
    <property type="match status" value="1"/>
</dbReference>
<feature type="binding site" evidence="3">
    <location>
        <position position="130"/>
    </location>
    <ligand>
        <name>Fe cation</name>
        <dbReference type="ChEBI" id="CHEBI:24875"/>
    </ligand>
</feature>
<dbReference type="SUPFAM" id="SSF56420">
    <property type="entry name" value="Peptide deformylase"/>
    <property type="match status" value="1"/>
</dbReference>
<evidence type="ECO:0000256" key="1">
    <source>
        <dbReference type="ARBA" id="ARBA00010759"/>
    </source>
</evidence>
<dbReference type="NCBIfam" id="NF001159">
    <property type="entry name" value="PRK00150.1-3"/>
    <property type="match status" value="1"/>
</dbReference>
<feature type="binding site" evidence="3">
    <location>
        <position position="134"/>
    </location>
    <ligand>
        <name>Fe cation</name>
        <dbReference type="ChEBI" id="CHEBI:24875"/>
    </ligand>
</feature>
<comment type="caution">
    <text evidence="4">The sequence shown here is derived from an EMBL/GenBank/DDBJ whole genome shotgun (WGS) entry which is preliminary data.</text>
</comment>
<keyword evidence="3" id="KW-0479">Metal-binding</keyword>
<dbReference type="EC" id="3.5.1.88" evidence="3"/>
<evidence type="ECO:0000313" key="5">
    <source>
        <dbReference type="Proteomes" id="UP000277999"/>
    </source>
</evidence>
<dbReference type="HAMAP" id="MF_00163">
    <property type="entry name" value="Pep_deformylase"/>
    <property type="match status" value="1"/>
</dbReference>